<evidence type="ECO:0000313" key="2">
    <source>
        <dbReference type="Proteomes" id="UP000241247"/>
    </source>
</evidence>
<evidence type="ECO:0008006" key="3">
    <source>
        <dbReference type="Google" id="ProtNLM"/>
    </source>
</evidence>
<comment type="caution">
    <text evidence="1">The sequence shown here is derived from an EMBL/GenBank/DDBJ whole genome shotgun (WGS) entry which is preliminary data.</text>
</comment>
<dbReference type="RefSeq" id="WP_108004170.1">
    <property type="nucleotide sequence ID" value="NZ_JBHEEX010000010.1"/>
</dbReference>
<proteinExistence type="predicted"/>
<dbReference type="OrthoDB" id="3734119at2"/>
<accession>A0A2T5B1D9</accession>
<protein>
    <recommendedName>
        <fullName evidence="3">DUF3018 family protein</fullName>
    </recommendedName>
</protein>
<evidence type="ECO:0000313" key="1">
    <source>
        <dbReference type="EMBL" id="PTM92807.1"/>
    </source>
</evidence>
<dbReference type="InterPro" id="IPR021558">
    <property type="entry name" value="MazE-like"/>
</dbReference>
<organism evidence="1 2">
    <name type="scientific">Mycoplana dimorpha</name>
    <dbReference type="NCBI Taxonomy" id="28320"/>
    <lineage>
        <taxon>Bacteria</taxon>
        <taxon>Pseudomonadati</taxon>
        <taxon>Pseudomonadota</taxon>
        <taxon>Alphaproteobacteria</taxon>
        <taxon>Hyphomicrobiales</taxon>
        <taxon>Rhizobiaceae</taxon>
        <taxon>Mycoplana</taxon>
    </lineage>
</organism>
<name>A0A2T5B1D9_MYCDI</name>
<sequence>MGRPREISPEERAELIRQGYRPVEIWVPDLTSETFRKRVELEARRIAEADAEDDIGGWIAAVGPTEWDKP</sequence>
<dbReference type="Proteomes" id="UP000241247">
    <property type="component" value="Unassembled WGS sequence"/>
</dbReference>
<dbReference type="EMBL" id="PZZZ01000007">
    <property type="protein sequence ID" value="PTM92807.1"/>
    <property type="molecule type" value="Genomic_DNA"/>
</dbReference>
<dbReference type="AlphaFoldDB" id="A0A2T5B1D9"/>
<dbReference type="Pfam" id="PF11455">
    <property type="entry name" value="MazE-like"/>
    <property type="match status" value="1"/>
</dbReference>
<keyword evidence="2" id="KW-1185">Reference proteome</keyword>
<reference evidence="1 2" key="1">
    <citation type="submission" date="2018-04" db="EMBL/GenBank/DDBJ databases">
        <title>Genomic Encyclopedia of Type Strains, Phase IV (KMG-IV): sequencing the most valuable type-strain genomes for metagenomic binning, comparative biology and taxonomic classification.</title>
        <authorList>
            <person name="Goeker M."/>
        </authorList>
    </citation>
    <scope>NUCLEOTIDE SEQUENCE [LARGE SCALE GENOMIC DNA]</scope>
    <source>
        <strain evidence="1 2">DSM 7138</strain>
    </source>
</reference>
<gene>
    <name evidence="1" type="ORF">C7449_107221</name>
</gene>